<organism evidence="1 2">
    <name type="scientific">Catharanthus roseus</name>
    <name type="common">Madagascar periwinkle</name>
    <name type="synonym">Vinca rosea</name>
    <dbReference type="NCBI Taxonomy" id="4058"/>
    <lineage>
        <taxon>Eukaryota</taxon>
        <taxon>Viridiplantae</taxon>
        <taxon>Streptophyta</taxon>
        <taxon>Embryophyta</taxon>
        <taxon>Tracheophyta</taxon>
        <taxon>Spermatophyta</taxon>
        <taxon>Magnoliopsida</taxon>
        <taxon>eudicotyledons</taxon>
        <taxon>Gunneridae</taxon>
        <taxon>Pentapetalae</taxon>
        <taxon>asterids</taxon>
        <taxon>lamiids</taxon>
        <taxon>Gentianales</taxon>
        <taxon>Apocynaceae</taxon>
        <taxon>Rauvolfioideae</taxon>
        <taxon>Vinceae</taxon>
        <taxon>Catharanthinae</taxon>
        <taxon>Catharanthus</taxon>
    </lineage>
</organism>
<evidence type="ECO:0000313" key="1">
    <source>
        <dbReference type="EMBL" id="KAI5680945.1"/>
    </source>
</evidence>
<keyword evidence="2" id="KW-1185">Reference proteome</keyword>
<dbReference type="EMBL" id="CM044701">
    <property type="protein sequence ID" value="KAI5680945.1"/>
    <property type="molecule type" value="Genomic_DNA"/>
</dbReference>
<comment type="caution">
    <text evidence="1">The sequence shown here is derived from an EMBL/GenBank/DDBJ whole genome shotgun (WGS) entry which is preliminary data.</text>
</comment>
<accession>A0ACC0C7M2</accession>
<gene>
    <name evidence="1" type="ORF">M9H77_02172</name>
</gene>
<sequence length="237" mass="26856">MTPSKFLDDNLHDLNKILLDLKDSDYTFDVWWEHFAYSDLSVRVVYIYGEGFIFSLRLQLFTQFPFFLAYGIVCVMSTFARATRKNTTSGVSSVSFVHSFVLARARWLCSMRITFTMLFCHSLSPPNLLCDDPGLLNVLAFIRAPLDTLPCVMPVILVKLAIFSLAPMLRGKLGPMTRSQRKKVQLQEVNEMLVCIMEALKSKDGEFEAQGSIPSCFPSTQLMRSNQGTNLEQNLAK</sequence>
<reference evidence="2" key="1">
    <citation type="journal article" date="2023" name="Nat. Plants">
        <title>Single-cell RNA sequencing provides a high-resolution roadmap for understanding the multicellular compartmentation of specialized metabolism.</title>
        <authorList>
            <person name="Sun S."/>
            <person name="Shen X."/>
            <person name="Li Y."/>
            <person name="Li Y."/>
            <person name="Wang S."/>
            <person name="Li R."/>
            <person name="Zhang H."/>
            <person name="Shen G."/>
            <person name="Guo B."/>
            <person name="Wei J."/>
            <person name="Xu J."/>
            <person name="St-Pierre B."/>
            <person name="Chen S."/>
            <person name="Sun C."/>
        </authorList>
    </citation>
    <scope>NUCLEOTIDE SEQUENCE [LARGE SCALE GENOMIC DNA]</scope>
</reference>
<proteinExistence type="predicted"/>
<protein>
    <submittedName>
        <fullName evidence="1">Uncharacterized protein</fullName>
    </submittedName>
</protein>
<name>A0ACC0C7M2_CATRO</name>
<dbReference type="Proteomes" id="UP001060085">
    <property type="component" value="Linkage Group LG01"/>
</dbReference>
<evidence type="ECO:0000313" key="2">
    <source>
        <dbReference type="Proteomes" id="UP001060085"/>
    </source>
</evidence>